<dbReference type="Gene3D" id="3.40.50.1000">
    <property type="entry name" value="HAD superfamily/HAD-like"/>
    <property type="match status" value="1"/>
</dbReference>
<dbReference type="RefSeq" id="WP_133627602.1">
    <property type="nucleotide sequence ID" value="NZ_SOAZ01000005.1"/>
</dbReference>
<organism evidence="1 2">
    <name type="scientific">Fonticella tunisiensis</name>
    <dbReference type="NCBI Taxonomy" id="1096341"/>
    <lineage>
        <taxon>Bacteria</taxon>
        <taxon>Bacillati</taxon>
        <taxon>Bacillota</taxon>
        <taxon>Clostridia</taxon>
        <taxon>Eubacteriales</taxon>
        <taxon>Clostridiaceae</taxon>
        <taxon>Fonticella</taxon>
    </lineage>
</organism>
<dbReference type="Proteomes" id="UP000295325">
    <property type="component" value="Unassembled WGS sequence"/>
</dbReference>
<protein>
    <recommendedName>
        <fullName evidence="3">YqeG family HAD IIIA-type phosphatase</fullName>
    </recommendedName>
</protein>
<comment type="caution">
    <text evidence="1">The sequence shown here is derived from an EMBL/GenBank/DDBJ whole genome shotgun (WGS) entry which is preliminary data.</text>
</comment>
<evidence type="ECO:0000313" key="2">
    <source>
        <dbReference type="Proteomes" id="UP000295325"/>
    </source>
</evidence>
<dbReference type="PANTHER" id="PTHR19288">
    <property type="entry name" value="4-NITROPHENYLPHOSPHATASE-RELATED"/>
    <property type="match status" value="1"/>
</dbReference>
<dbReference type="SUPFAM" id="SSF56784">
    <property type="entry name" value="HAD-like"/>
    <property type="match status" value="1"/>
</dbReference>
<reference evidence="1 2" key="1">
    <citation type="submission" date="2019-03" db="EMBL/GenBank/DDBJ databases">
        <title>Genomic Encyclopedia of Type Strains, Phase IV (KMG-IV): sequencing the most valuable type-strain genomes for metagenomic binning, comparative biology and taxonomic classification.</title>
        <authorList>
            <person name="Goeker M."/>
        </authorList>
    </citation>
    <scope>NUCLEOTIDE SEQUENCE [LARGE SCALE GENOMIC DNA]</scope>
    <source>
        <strain evidence="1 2">DSM 24455</strain>
    </source>
</reference>
<dbReference type="InterPro" id="IPR006439">
    <property type="entry name" value="HAD-SF_hydro_IA"/>
</dbReference>
<name>A0A4R7KRJ3_9CLOT</name>
<dbReference type="InterPro" id="IPR006549">
    <property type="entry name" value="HAD-SF_hydro_IIIA"/>
</dbReference>
<keyword evidence="2" id="KW-1185">Reference proteome</keyword>
<dbReference type="InterPro" id="IPR036412">
    <property type="entry name" value="HAD-like_sf"/>
</dbReference>
<accession>A0A4R7KRJ3</accession>
<dbReference type="OrthoDB" id="9787572at2"/>
<dbReference type="NCBIfam" id="TIGR01668">
    <property type="entry name" value="YqeG_hyp_ppase"/>
    <property type="match status" value="1"/>
</dbReference>
<dbReference type="GO" id="GO:0005737">
    <property type="term" value="C:cytoplasm"/>
    <property type="evidence" value="ECO:0007669"/>
    <property type="project" value="TreeGrafter"/>
</dbReference>
<dbReference type="AlphaFoldDB" id="A0A4R7KRJ3"/>
<dbReference type="Pfam" id="PF13242">
    <property type="entry name" value="Hydrolase_like"/>
    <property type="match status" value="1"/>
</dbReference>
<dbReference type="EMBL" id="SOAZ01000005">
    <property type="protein sequence ID" value="TDT61973.1"/>
    <property type="molecule type" value="Genomic_DNA"/>
</dbReference>
<dbReference type="CDD" id="cd16416">
    <property type="entry name" value="HAD_BsYqeG-like"/>
    <property type="match status" value="1"/>
</dbReference>
<dbReference type="NCBIfam" id="TIGR01549">
    <property type="entry name" value="HAD-SF-IA-v1"/>
    <property type="match status" value="1"/>
</dbReference>
<evidence type="ECO:0000313" key="1">
    <source>
        <dbReference type="EMBL" id="TDT61973.1"/>
    </source>
</evidence>
<dbReference type="PANTHER" id="PTHR19288:SF25">
    <property type="entry name" value="PHOSPHATIDYLGLYCEROPHOSPHATASE GEP4, MITOCHONDRIAL"/>
    <property type="match status" value="1"/>
</dbReference>
<proteinExistence type="predicted"/>
<dbReference type="GO" id="GO:0008962">
    <property type="term" value="F:phosphatidylglycerophosphatase activity"/>
    <property type="evidence" value="ECO:0007669"/>
    <property type="project" value="InterPro"/>
</dbReference>
<gene>
    <name evidence="1" type="ORF">EDD71_105153</name>
</gene>
<evidence type="ECO:0008006" key="3">
    <source>
        <dbReference type="Google" id="ProtNLM"/>
    </source>
</evidence>
<dbReference type="InterPro" id="IPR010021">
    <property type="entry name" value="PGPP1/Gep4"/>
</dbReference>
<sequence>MKNIFKPDYYVTSIYNISFGKLREMGIRNALIDIDNTLMPWGSERADDRVRDLVRELKEEGIRPCILSNAPKNRVKTFVENLDIDFYSSGRKPMKMTFLGALKKLGAKPKNTCIIGDQIFTDILGGNRIGLYSILVDPIDKNESLHTQWIRAIERIIKKKLNYAKELMKGE</sequence>
<dbReference type="NCBIfam" id="TIGR01662">
    <property type="entry name" value="HAD-SF-IIIA"/>
    <property type="match status" value="1"/>
</dbReference>
<dbReference type="InterPro" id="IPR023214">
    <property type="entry name" value="HAD_sf"/>
</dbReference>